<comment type="caution">
    <text evidence="2">The sequence shown here is derived from an EMBL/GenBank/DDBJ whole genome shotgun (WGS) entry which is preliminary data.</text>
</comment>
<feature type="compositionally biased region" description="Basic and acidic residues" evidence="1">
    <location>
        <begin position="125"/>
        <end position="139"/>
    </location>
</feature>
<sequence>MAEDNDDNNGLSKTPEKGEMATLKCEDDSKTILQNDEQIEKPKEFLDVISEGAEVANSGENPENTTCMNREEITSISGEILENKKENTIEEVSKGSQKEASKSAAEKQVLENTVGELSSDLLGEETGKEDSKEENCDEVKVTLTNSEIKEQSKETKLMEEKECEALEVRTQPKQDLDALTNNPHRKEIDKNLFVESCFASETLDKETEDEIHGEEDSTIDDSANEHVVVLNGERGLNKFKPEAAPDKNDISITHLEAKAGLAQCRR</sequence>
<keyword evidence="3" id="KW-1185">Reference proteome</keyword>
<feature type="region of interest" description="Disordered" evidence="1">
    <location>
        <begin position="87"/>
        <end position="139"/>
    </location>
</feature>
<protein>
    <submittedName>
        <fullName evidence="2">Uncharacterized protein</fullName>
    </submittedName>
</protein>
<dbReference type="Proteomes" id="UP001163823">
    <property type="component" value="Chromosome 3"/>
</dbReference>
<gene>
    <name evidence="2" type="ORF">O6P43_004667</name>
</gene>
<evidence type="ECO:0000313" key="3">
    <source>
        <dbReference type="Proteomes" id="UP001163823"/>
    </source>
</evidence>
<dbReference type="KEGG" id="qsa:O6P43_004667"/>
<evidence type="ECO:0000256" key="1">
    <source>
        <dbReference type="SAM" id="MobiDB-lite"/>
    </source>
</evidence>
<feature type="compositionally biased region" description="Basic and acidic residues" evidence="1">
    <location>
        <begin position="87"/>
        <end position="109"/>
    </location>
</feature>
<dbReference type="AlphaFoldDB" id="A0AAD7Q4K2"/>
<feature type="region of interest" description="Disordered" evidence="1">
    <location>
        <begin position="1"/>
        <end position="21"/>
    </location>
</feature>
<reference evidence="2" key="1">
    <citation type="journal article" date="2023" name="Science">
        <title>Elucidation of the pathway for biosynthesis of saponin adjuvants from the soapbark tree.</title>
        <authorList>
            <person name="Reed J."/>
            <person name="Orme A."/>
            <person name="El-Demerdash A."/>
            <person name="Owen C."/>
            <person name="Martin L.B.B."/>
            <person name="Misra R.C."/>
            <person name="Kikuchi S."/>
            <person name="Rejzek M."/>
            <person name="Martin A.C."/>
            <person name="Harkess A."/>
            <person name="Leebens-Mack J."/>
            <person name="Louveau T."/>
            <person name="Stephenson M.J."/>
            <person name="Osbourn A."/>
        </authorList>
    </citation>
    <scope>NUCLEOTIDE SEQUENCE</scope>
    <source>
        <strain evidence="2">S10</strain>
    </source>
</reference>
<feature type="region of interest" description="Disordered" evidence="1">
    <location>
        <begin position="204"/>
        <end position="224"/>
    </location>
</feature>
<accession>A0AAD7Q4K2</accession>
<organism evidence="2 3">
    <name type="scientific">Quillaja saponaria</name>
    <name type="common">Soap bark tree</name>
    <dbReference type="NCBI Taxonomy" id="32244"/>
    <lineage>
        <taxon>Eukaryota</taxon>
        <taxon>Viridiplantae</taxon>
        <taxon>Streptophyta</taxon>
        <taxon>Embryophyta</taxon>
        <taxon>Tracheophyta</taxon>
        <taxon>Spermatophyta</taxon>
        <taxon>Magnoliopsida</taxon>
        <taxon>eudicotyledons</taxon>
        <taxon>Gunneridae</taxon>
        <taxon>Pentapetalae</taxon>
        <taxon>rosids</taxon>
        <taxon>fabids</taxon>
        <taxon>Fabales</taxon>
        <taxon>Quillajaceae</taxon>
        <taxon>Quillaja</taxon>
    </lineage>
</organism>
<proteinExistence type="predicted"/>
<evidence type="ECO:0000313" key="2">
    <source>
        <dbReference type="EMBL" id="KAJ7974624.1"/>
    </source>
</evidence>
<dbReference type="EMBL" id="JARAOO010000003">
    <property type="protein sequence ID" value="KAJ7974624.1"/>
    <property type="molecule type" value="Genomic_DNA"/>
</dbReference>
<feature type="compositionally biased region" description="Acidic residues" evidence="1">
    <location>
        <begin position="206"/>
        <end position="219"/>
    </location>
</feature>
<name>A0AAD7Q4K2_QUISA</name>